<dbReference type="InterPro" id="IPR025966">
    <property type="entry name" value="OppC_N"/>
</dbReference>
<protein>
    <submittedName>
        <fullName evidence="9 10">ABC transporter permease</fullName>
    </submittedName>
</protein>
<keyword evidence="3" id="KW-1003">Cell membrane</keyword>
<evidence type="ECO:0000256" key="1">
    <source>
        <dbReference type="ARBA" id="ARBA00004651"/>
    </source>
</evidence>
<dbReference type="Pfam" id="PF12911">
    <property type="entry name" value="OppC_N"/>
    <property type="match status" value="1"/>
</dbReference>
<dbReference type="CDD" id="cd06261">
    <property type="entry name" value="TM_PBP2"/>
    <property type="match status" value="1"/>
</dbReference>
<evidence type="ECO:0000256" key="2">
    <source>
        <dbReference type="ARBA" id="ARBA00022448"/>
    </source>
</evidence>
<dbReference type="PANTHER" id="PTHR43386:SF1">
    <property type="entry name" value="D,D-DIPEPTIDE TRANSPORT SYSTEM PERMEASE PROTEIN DDPC-RELATED"/>
    <property type="match status" value="1"/>
</dbReference>
<keyword evidence="4 7" id="KW-0812">Transmembrane</keyword>
<comment type="subcellular location">
    <subcellularLocation>
        <location evidence="1 7">Cell membrane</location>
        <topology evidence="1 7">Multi-pass membrane protein</topology>
    </subcellularLocation>
</comment>
<evidence type="ECO:0000313" key="10">
    <source>
        <dbReference type="EMBL" id="RGD71910.1"/>
    </source>
</evidence>
<dbReference type="Gene3D" id="1.10.3720.10">
    <property type="entry name" value="MetI-like"/>
    <property type="match status" value="1"/>
</dbReference>
<feature type="domain" description="ABC transmembrane type-1" evidence="8">
    <location>
        <begin position="86"/>
        <end position="275"/>
    </location>
</feature>
<feature type="transmembrane region" description="Helical" evidence="7">
    <location>
        <begin position="147"/>
        <end position="165"/>
    </location>
</feature>
<evidence type="ECO:0000313" key="11">
    <source>
        <dbReference type="EMBL" id="RGM06904.1"/>
    </source>
</evidence>
<dbReference type="GO" id="GO:0055085">
    <property type="term" value="P:transmembrane transport"/>
    <property type="evidence" value="ECO:0007669"/>
    <property type="project" value="InterPro"/>
</dbReference>
<organism evidence="9 12">
    <name type="scientific">Hungatella hathewayi</name>
    <dbReference type="NCBI Taxonomy" id="154046"/>
    <lineage>
        <taxon>Bacteria</taxon>
        <taxon>Bacillati</taxon>
        <taxon>Bacillota</taxon>
        <taxon>Clostridia</taxon>
        <taxon>Lachnospirales</taxon>
        <taxon>Lachnospiraceae</taxon>
        <taxon>Hungatella</taxon>
    </lineage>
</organism>
<dbReference type="EMBL" id="QSSQ01000004">
    <property type="protein sequence ID" value="RGM06904.1"/>
    <property type="molecule type" value="Genomic_DNA"/>
</dbReference>
<evidence type="ECO:0000313" key="9">
    <source>
        <dbReference type="EMBL" id="CUP20968.1"/>
    </source>
</evidence>
<dbReference type="PROSITE" id="PS50928">
    <property type="entry name" value="ABC_TM1"/>
    <property type="match status" value="1"/>
</dbReference>
<dbReference type="Proteomes" id="UP000261023">
    <property type="component" value="Unassembled WGS sequence"/>
</dbReference>
<feature type="transmembrane region" description="Helical" evidence="7">
    <location>
        <begin position="255"/>
        <end position="274"/>
    </location>
</feature>
<dbReference type="InterPro" id="IPR000515">
    <property type="entry name" value="MetI-like"/>
</dbReference>
<reference evidence="9 12" key="1">
    <citation type="submission" date="2015-09" db="EMBL/GenBank/DDBJ databases">
        <authorList>
            <consortium name="Pathogen Informatics"/>
        </authorList>
    </citation>
    <scope>NUCLEOTIDE SEQUENCE [LARGE SCALE GENOMIC DNA]</scope>
    <source>
        <strain evidence="9 12">2789STDY5608850</strain>
    </source>
</reference>
<dbReference type="SUPFAM" id="SSF161098">
    <property type="entry name" value="MetI-like"/>
    <property type="match status" value="1"/>
</dbReference>
<dbReference type="EMBL" id="CYZE01000021">
    <property type="protein sequence ID" value="CUP20968.1"/>
    <property type="molecule type" value="Genomic_DNA"/>
</dbReference>
<evidence type="ECO:0000256" key="3">
    <source>
        <dbReference type="ARBA" id="ARBA00022475"/>
    </source>
</evidence>
<gene>
    <name evidence="9" type="primary">gsiD_3</name>
    <name evidence="10" type="ORF">DWX31_02395</name>
    <name evidence="11" type="ORF">DXC39_07480</name>
    <name evidence="9" type="ORF">ERS852407_05298</name>
</gene>
<dbReference type="InterPro" id="IPR050366">
    <property type="entry name" value="BP-dependent_transpt_permease"/>
</dbReference>
<feature type="transmembrane region" description="Helical" evidence="7">
    <location>
        <begin position="21"/>
        <end position="46"/>
    </location>
</feature>
<keyword evidence="6 7" id="KW-0472">Membrane</keyword>
<evidence type="ECO:0000256" key="6">
    <source>
        <dbReference type="ARBA" id="ARBA00023136"/>
    </source>
</evidence>
<feature type="transmembrane region" description="Helical" evidence="7">
    <location>
        <begin position="90"/>
        <end position="114"/>
    </location>
</feature>
<name>A0A174LFV1_9FIRM</name>
<dbReference type="PANTHER" id="PTHR43386">
    <property type="entry name" value="OLIGOPEPTIDE TRANSPORT SYSTEM PERMEASE PROTEIN APPC"/>
    <property type="match status" value="1"/>
</dbReference>
<evidence type="ECO:0000313" key="14">
    <source>
        <dbReference type="Proteomes" id="UP000261257"/>
    </source>
</evidence>
<evidence type="ECO:0000256" key="5">
    <source>
        <dbReference type="ARBA" id="ARBA00022989"/>
    </source>
</evidence>
<dbReference type="AlphaFoldDB" id="A0A174LFV1"/>
<evidence type="ECO:0000313" key="12">
    <source>
        <dbReference type="Proteomes" id="UP000095651"/>
    </source>
</evidence>
<reference evidence="13 14" key="2">
    <citation type="submission" date="2018-08" db="EMBL/GenBank/DDBJ databases">
        <title>A genome reference for cultivated species of the human gut microbiota.</title>
        <authorList>
            <person name="Zou Y."/>
            <person name="Xue W."/>
            <person name="Luo G."/>
        </authorList>
    </citation>
    <scope>NUCLEOTIDE SEQUENCE [LARGE SCALE GENOMIC DNA]</scope>
    <source>
        <strain evidence="10 13">AF19-13AC</strain>
        <strain evidence="11 14">TF05-11AC</strain>
    </source>
</reference>
<accession>A0A174LFV1</accession>
<dbReference type="OrthoDB" id="9783218at2"/>
<evidence type="ECO:0000313" key="13">
    <source>
        <dbReference type="Proteomes" id="UP000261023"/>
    </source>
</evidence>
<comment type="similarity">
    <text evidence="7">Belongs to the binding-protein-dependent transport system permease family.</text>
</comment>
<dbReference type="Proteomes" id="UP000095651">
    <property type="component" value="Unassembled WGS sequence"/>
</dbReference>
<proteinExistence type="inferred from homology"/>
<dbReference type="EMBL" id="QTJW01000002">
    <property type="protein sequence ID" value="RGD71910.1"/>
    <property type="molecule type" value="Genomic_DNA"/>
</dbReference>
<evidence type="ECO:0000256" key="7">
    <source>
        <dbReference type="RuleBase" id="RU363032"/>
    </source>
</evidence>
<feature type="transmembrane region" description="Helical" evidence="7">
    <location>
        <begin position="199"/>
        <end position="219"/>
    </location>
</feature>
<dbReference type="Proteomes" id="UP000261257">
    <property type="component" value="Unassembled WGS sequence"/>
</dbReference>
<dbReference type="RefSeq" id="WP_029465476.1">
    <property type="nucleotide sequence ID" value="NZ_CABIXC010000021.1"/>
</dbReference>
<keyword evidence="2 7" id="KW-0813">Transport</keyword>
<evidence type="ECO:0000259" key="8">
    <source>
        <dbReference type="PROSITE" id="PS50928"/>
    </source>
</evidence>
<feature type="transmembrane region" description="Helical" evidence="7">
    <location>
        <begin position="121"/>
        <end position="141"/>
    </location>
</feature>
<evidence type="ECO:0000256" key="4">
    <source>
        <dbReference type="ARBA" id="ARBA00022692"/>
    </source>
</evidence>
<sequence length="290" mass="31751">MSNKNSKRAIGMKRFFRIFFSRGWVTKICFGIIAAFVFIAIFAPVLTQYTPYEQNLRYILANPSSEHLLGCDNIGRDTLTRLLFGARVSLITGLLSSIWAAVVGTSIGLIAGYVGGWLNSFVMRFTDAMIAIPPIIFTMVLSTMVTGNLMGISLVIGVSIIPSYIRMVNGLVISLRENDYVTASNLIGQKQLVIMFRHLLPNCLASLIVTFTMNVGTAIMLESTLSYLGVGIIPPTPAWGVMVSEGYKYLFNQPLVAILPGICIMLVVIAFNVVGDALRDALDPRLRGKL</sequence>
<dbReference type="InterPro" id="IPR035906">
    <property type="entry name" value="MetI-like_sf"/>
</dbReference>
<dbReference type="GO" id="GO:0005886">
    <property type="term" value="C:plasma membrane"/>
    <property type="evidence" value="ECO:0007669"/>
    <property type="project" value="UniProtKB-SubCell"/>
</dbReference>
<keyword evidence="5 7" id="KW-1133">Transmembrane helix</keyword>
<dbReference type="Pfam" id="PF00528">
    <property type="entry name" value="BPD_transp_1"/>
    <property type="match status" value="1"/>
</dbReference>